<comment type="caution">
    <text evidence="6">The sequence shown here is derived from an EMBL/GenBank/DDBJ whole genome shotgun (WGS) entry which is preliminary data.</text>
</comment>
<evidence type="ECO:0000313" key="6">
    <source>
        <dbReference type="EMBL" id="RKD33519.1"/>
    </source>
</evidence>
<feature type="coiled-coil region" evidence="2">
    <location>
        <begin position="98"/>
        <end position="186"/>
    </location>
</feature>
<dbReference type="Proteomes" id="UP000284177">
    <property type="component" value="Unassembled WGS sequence"/>
</dbReference>
<dbReference type="AlphaFoldDB" id="A0A419T7V5"/>
<evidence type="ECO:0000259" key="5">
    <source>
        <dbReference type="Pfam" id="PF25989"/>
    </source>
</evidence>
<dbReference type="PANTHER" id="PTHR30469:SF33">
    <property type="entry name" value="SLR1207 PROTEIN"/>
    <property type="match status" value="1"/>
</dbReference>
<evidence type="ECO:0000256" key="2">
    <source>
        <dbReference type="SAM" id="Coils"/>
    </source>
</evidence>
<dbReference type="PROSITE" id="PS51257">
    <property type="entry name" value="PROKAR_LIPOPROTEIN"/>
    <property type="match status" value="1"/>
</dbReference>
<dbReference type="Pfam" id="PF25989">
    <property type="entry name" value="YknX_C"/>
    <property type="match status" value="1"/>
</dbReference>
<dbReference type="GO" id="GO:0015562">
    <property type="term" value="F:efflux transmembrane transporter activity"/>
    <property type="evidence" value="ECO:0007669"/>
    <property type="project" value="InterPro"/>
</dbReference>
<comment type="similarity">
    <text evidence="1">Belongs to the membrane fusion protein (MFP) (TC 8.A.1) family.</text>
</comment>
<name>A0A419T7V5_9FIRM</name>
<dbReference type="FunFam" id="2.40.30.170:FF:000010">
    <property type="entry name" value="Efflux RND transporter periplasmic adaptor subunit"/>
    <property type="match status" value="1"/>
</dbReference>
<dbReference type="InterPro" id="IPR006143">
    <property type="entry name" value="RND_pump_MFP"/>
</dbReference>
<dbReference type="Gene3D" id="2.40.30.170">
    <property type="match status" value="1"/>
</dbReference>
<evidence type="ECO:0000259" key="3">
    <source>
        <dbReference type="Pfam" id="PF25954"/>
    </source>
</evidence>
<dbReference type="Pfam" id="PF25954">
    <property type="entry name" value="Beta-barrel_RND_2"/>
    <property type="match status" value="1"/>
</dbReference>
<dbReference type="PANTHER" id="PTHR30469">
    <property type="entry name" value="MULTIDRUG RESISTANCE PROTEIN MDTA"/>
    <property type="match status" value="1"/>
</dbReference>
<feature type="domain" description="CzcB-like barrel-sandwich hybrid" evidence="4">
    <location>
        <begin position="66"/>
        <end position="218"/>
    </location>
</feature>
<dbReference type="InterPro" id="IPR058647">
    <property type="entry name" value="BSH_CzcB-like"/>
</dbReference>
<sequence length="375" mass="41368">MKKILTLLMIIVLLGSLTIGCTPKEKQAEGAENNRNYIPVEVETVSKKTISQATTFTGKIYADKDVMVFPKTPGKVESVSVSIGDKVNKGDILFTLDKEDIQKQVDSAKVALDGAKANYELTKEKIENAKKTFERTKKLYQEGAVSKAQFEQAKLAASDKSLDAAKTQLQQAEVAYEQALDALNNTIVDSPIDGIVSTVNVEAGEMAANSQPAVTIVDMDRVYVQINVTEDIINKLQKGQEVEIQIPSVSKEKFRGKIANISPVANQRTQLYPIKIYIDNKNYIIKPGMFAQVKVNTDVREGVIAVKSEAVVQREGISLVYVVKENKAYEKEVRTGLDTGMYVEIIEGINEGEKVIVKGQNYVDDKSQVKIVRGE</sequence>
<dbReference type="NCBIfam" id="TIGR01730">
    <property type="entry name" value="RND_mfp"/>
    <property type="match status" value="1"/>
</dbReference>
<proteinExistence type="inferred from homology"/>
<feature type="domain" description="YknX-like C-terminal permuted SH3-like" evidence="5">
    <location>
        <begin position="305"/>
        <end position="370"/>
    </location>
</feature>
<protein>
    <submittedName>
        <fullName evidence="6">Efflux transporter periplasmic adaptor subunit</fullName>
    </submittedName>
</protein>
<gene>
    <name evidence="6" type="ORF">BET03_09025</name>
</gene>
<dbReference type="Gene3D" id="2.40.420.20">
    <property type="match status" value="1"/>
</dbReference>
<dbReference type="OrthoDB" id="9810430at2"/>
<dbReference type="InterPro" id="IPR058792">
    <property type="entry name" value="Beta-barrel_RND_2"/>
</dbReference>
<feature type="domain" description="CusB-like beta-barrel" evidence="3">
    <location>
        <begin position="222"/>
        <end position="297"/>
    </location>
</feature>
<organism evidence="6 7">
    <name type="scientific">Thermohalobacter berrensis</name>
    <dbReference type="NCBI Taxonomy" id="99594"/>
    <lineage>
        <taxon>Bacteria</taxon>
        <taxon>Bacillati</taxon>
        <taxon>Bacillota</taxon>
        <taxon>Tissierellia</taxon>
        <taxon>Tissierellales</taxon>
        <taxon>Thermohalobacteraceae</taxon>
        <taxon>Thermohalobacter</taxon>
    </lineage>
</organism>
<keyword evidence="7" id="KW-1185">Reference proteome</keyword>
<dbReference type="Gene3D" id="2.40.50.100">
    <property type="match status" value="1"/>
</dbReference>
<evidence type="ECO:0000256" key="1">
    <source>
        <dbReference type="ARBA" id="ARBA00009477"/>
    </source>
</evidence>
<dbReference type="RefSeq" id="WP_120167690.1">
    <property type="nucleotide sequence ID" value="NZ_MCIB01000005.1"/>
</dbReference>
<dbReference type="InterPro" id="IPR058637">
    <property type="entry name" value="YknX-like_C"/>
</dbReference>
<reference evidence="6 7" key="1">
    <citation type="submission" date="2016-08" db="EMBL/GenBank/DDBJ databases">
        <title>Novel Firmicutes and Novel Genomes.</title>
        <authorList>
            <person name="Poppleton D.I."/>
            <person name="Gribaldo S."/>
        </authorList>
    </citation>
    <scope>NUCLEOTIDE SEQUENCE [LARGE SCALE GENOMIC DNA]</scope>
    <source>
        <strain evidence="6 7">CTT3</strain>
    </source>
</reference>
<evidence type="ECO:0000313" key="7">
    <source>
        <dbReference type="Proteomes" id="UP000284177"/>
    </source>
</evidence>
<dbReference type="Gene3D" id="1.10.287.470">
    <property type="entry name" value="Helix hairpin bin"/>
    <property type="match status" value="1"/>
</dbReference>
<dbReference type="GO" id="GO:1990281">
    <property type="term" value="C:efflux pump complex"/>
    <property type="evidence" value="ECO:0007669"/>
    <property type="project" value="TreeGrafter"/>
</dbReference>
<dbReference type="Pfam" id="PF25973">
    <property type="entry name" value="BSH_CzcB"/>
    <property type="match status" value="1"/>
</dbReference>
<dbReference type="SUPFAM" id="SSF111369">
    <property type="entry name" value="HlyD-like secretion proteins"/>
    <property type="match status" value="1"/>
</dbReference>
<keyword evidence="2" id="KW-0175">Coiled coil</keyword>
<evidence type="ECO:0000259" key="4">
    <source>
        <dbReference type="Pfam" id="PF25973"/>
    </source>
</evidence>
<accession>A0A419T7V5</accession>
<dbReference type="EMBL" id="MCIB01000005">
    <property type="protein sequence ID" value="RKD33519.1"/>
    <property type="molecule type" value="Genomic_DNA"/>
</dbReference>